<dbReference type="InterPro" id="IPR051264">
    <property type="entry name" value="FAD-oxidored/transferase_4"/>
</dbReference>
<dbReference type="Pfam" id="PF09330">
    <property type="entry name" value="Lact-deh-memb"/>
    <property type="match status" value="1"/>
</dbReference>
<dbReference type="Gene3D" id="3.30.70.610">
    <property type="entry name" value="D-lactate dehydrogenase, cap domain, subdomain 1"/>
    <property type="match status" value="1"/>
</dbReference>
<comment type="similarity">
    <text evidence="5">Belongs to the quinone-dependent D-lactate dehydrogenase family.</text>
</comment>
<dbReference type="GO" id="GO:0071949">
    <property type="term" value="F:FAD binding"/>
    <property type="evidence" value="ECO:0007669"/>
    <property type="project" value="InterPro"/>
</dbReference>
<dbReference type="AlphaFoldDB" id="A7N400"/>
<dbReference type="Proteomes" id="UP000008152">
    <property type="component" value="Chromosome II"/>
</dbReference>
<evidence type="ECO:0000256" key="7">
    <source>
        <dbReference type="PIRSR" id="PIRSR000101-1"/>
    </source>
</evidence>
<evidence type="ECO:0000313" key="10">
    <source>
        <dbReference type="Proteomes" id="UP000008152"/>
    </source>
</evidence>
<dbReference type="GO" id="GO:0006089">
    <property type="term" value="P:lactate metabolic process"/>
    <property type="evidence" value="ECO:0007669"/>
    <property type="project" value="UniProtKB-UniRule"/>
</dbReference>
<dbReference type="InterPro" id="IPR016167">
    <property type="entry name" value="FAD-bd_PCMH_sub1"/>
</dbReference>
<evidence type="ECO:0000256" key="3">
    <source>
        <dbReference type="ARBA" id="ARBA00022827"/>
    </source>
</evidence>
<dbReference type="Gene3D" id="3.30.43.10">
    <property type="entry name" value="Uridine Diphospho-n-acetylenolpyruvylglucosamine Reductase, domain 2"/>
    <property type="match status" value="1"/>
</dbReference>
<accession>A7N400</accession>
<dbReference type="InterPro" id="IPR016166">
    <property type="entry name" value="FAD-bd_PCMH"/>
</dbReference>
<dbReference type="InterPro" id="IPR012256">
    <property type="entry name" value="D_lactate_DH"/>
</dbReference>
<comment type="catalytic activity">
    <reaction evidence="5 6">
        <text>(R)-lactate + a quinone = a quinol + pyruvate</text>
        <dbReference type="Rhea" id="RHEA:51468"/>
        <dbReference type="ChEBI" id="CHEBI:15361"/>
        <dbReference type="ChEBI" id="CHEBI:16004"/>
        <dbReference type="ChEBI" id="CHEBI:24646"/>
        <dbReference type="ChEBI" id="CHEBI:132124"/>
        <dbReference type="EC" id="1.1.5.12"/>
    </reaction>
</comment>
<comment type="function">
    <text evidence="5 6">Catalyzes the oxidation of D-lactate to pyruvate.</text>
</comment>
<comment type="subcellular location">
    <subcellularLocation>
        <location evidence="5">Cell inner membrane</location>
        <topology evidence="5">Peripheral membrane protein</topology>
        <orientation evidence="5">Cytoplasmic side</orientation>
    </subcellularLocation>
</comment>
<dbReference type="Gene3D" id="3.30.1370.20">
    <property type="entry name" value="D-lactate dehydrogenase, cap domain, subdomain 2"/>
    <property type="match status" value="1"/>
</dbReference>
<evidence type="ECO:0000313" key="9">
    <source>
        <dbReference type="EMBL" id="ABU73576.1"/>
    </source>
</evidence>
<keyword evidence="5" id="KW-0997">Cell inner membrane</keyword>
<evidence type="ECO:0000259" key="8">
    <source>
        <dbReference type="PROSITE" id="PS51387"/>
    </source>
</evidence>
<dbReference type="GO" id="GO:0048038">
    <property type="term" value="F:quinone binding"/>
    <property type="evidence" value="ECO:0007669"/>
    <property type="project" value="UniProtKB-KW"/>
</dbReference>
<feature type="binding site" evidence="5 7">
    <location>
        <position position="167"/>
    </location>
    <ligand>
        <name>FAD</name>
        <dbReference type="ChEBI" id="CHEBI:57692"/>
    </ligand>
</feature>
<evidence type="ECO:0000256" key="6">
    <source>
        <dbReference type="PIRNR" id="PIRNR000101"/>
    </source>
</evidence>
<reference evidence="9 10" key="1">
    <citation type="submission" date="2007-08" db="EMBL/GenBank/DDBJ databases">
        <authorList>
            <consortium name="The Vibrio harveyi Genome Sequencing Project"/>
            <person name="Bassler B."/>
            <person name="Clifton S.W."/>
            <person name="Fulton L."/>
            <person name="Delehaunty K."/>
            <person name="Fronick C."/>
            <person name="Harrison M."/>
            <person name="Markivic C."/>
            <person name="Fulton R."/>
            <person name="Tin-Wollam A.-M."/>
            <person name="Shah N."/>
            <person name="Pepin K."/>
            <person name="Nash W."/>
            <person name="Thiruvilangam P."/>
            <person name="Bhonagiri V."/>
            <person name="Waters C."/>
            <person name="Tu K.C."/>
            <person name="Irgon J."/>
            <person name="Wilson R.K."/>
        </authorList>
    </citation>
    <scope>NUCLEOTIDE SEQUENCE [LARGE SCALE GENOMIC DNA]</scope>
    <source>
        <strain evidence="10">ATCC BAA-1116 / BB120</strain>
    </source>
</reference>
<keyword evidence="2 5" id="KW-0285">Flavoprotein</keyword>
<dbReference type="InterPro" id="IPR016169">
    <property type="entry name" value="FAD-bd_PCMH_sub2"/>
</dbReference>
<dbReference type="InterPro" id="IPR016172">
    <property type="entry name" value="D-lactate_DH_C-sub1"/>
</dbReference>
<feature type="binding site" evidence="5 7">
    <location>
        <begin position="91"/>
        <end position="92"/>
    </location>
    <ligand>
        <name>FAD</name>
        <dbReference type="ChEBI" id="CHEBI:57692"/>
    </ligand>
</feature>
<feature type="domain" description="FAD-binding PCMH-type" evidence="8">
    <location>
        <begin position="49"/>
        <end position="231"/>
    </location>
</feature>
<sequence length="577" mass="65227">MPLCFGMIIRDANMKQKPLIDAFVTIVGEENVLTDHIKTKYYRSGFRSGGGTALAVIFPNTVLEQWKVIQQCVDNNCIIIMQAAKTGLTEGSAPSGDDYDRDVVVINITKMKQIYLLDGGKQAVCLPGASLHSLEKELRAVNRAPHSIIGSSSLGATVVGGIANNSGGALVKRGPAYTELALFAQVDKDGQLKLVNHLGIEGLGSTPEEILQNIQEGNKVIHDERMASDKEYEERIRDVTSDIPSRFNADERRLYEASGCAGKLGVFAVRVDSYPIPEKEQVFYLGTNDPDKLTKLRKDFLTQFENLPEMGEYLHRDIFNMAEEYGKDVFLSIDLLGTNRLPKLFSLKAKVENVLERIPLVSKYLPDTILYYASKLFPQHLPKRMFEYRDKYEHHLVLKMSDAGIAEAKKYLKEVWAAGHDSDFFVCTPEEGKKAYLHRFAAAGAAIRYETIHRKQVEDIVALDIALRRNDNEWLETLPEEVSKNLVKSLYYGHFMCYVFHQDYVFKKGTDTKLMKKLMLEHLNSRGAKYPAEHNVGHLYEAENSLQKFYHQLDPTNTFNPGIGKMDRYKRNCNCCA</sequence>
<dbReference type="GO" id="GO:0102029">
    <property type="term" value="F:D-lactate dehydrogenase (quinone) activity"/>
    <property type="evidence" value="ECO:0007669"/>
    <property type="project" value="UniProtKB-EC"/>
</dbReference>
<dbReference type="InterPro" id="IPR016164">
    <property type="entry name" value="FAD-linked_Oxase-like_C"/>
</dbReference>
<dbReference type="PIRSF" id="PIRSF000101">
    <property type="entry name" value="D-lactate_dh"/>
    <property type="match status" value="1"/>
</dbReference>
<gene>
    <name evidence="5" type="primary">dld</name>
    <name evidence="9" type="ordered locus">VIBHAR_05675</name>
</gene>
<keyword evidence="5" id="KW-0472">Membrane</keyword>
<dbReference type="SUPFAM" id="SSF55103">
    <property type="entry name" value="FAD-linked oxidases, C-terminal domain"/>
    <property type="match status" value="1"/>
</dbReference>
<dbReference type="InterPro" id="IPR016173">
    <property type="entry name" value="D-lactate_DH_C-sub2"/>
</dbReference>
<name>A7N400_VIBC1</name>
<dbReference type="GO" id="GO:0022904">
    <property type="term" value="P:respiratory electron transport chain"/>
    <property type="evidence" value="ECO:0007669"/>
    <property type="project" value="InterPro"/>
</dbReference>
<feature type="binding site" evidence="5 7">
    <location>
        <position position="150"/>
    </location>
    <ligand>
        <name>FAD</name>
        <dbReference type="ChEBI" id="CHEBI:57692"/>
    </ligand>
</feature>
<dbReference type="Gene3D" id="3.30.465.10">
    <property type="match status" value="1"/>
</dbReference>
<keyword evidence="3 5" id="KW-0274">FAD</keyword>
<dbReference type="PATRIC" id="fig|338187.36.peg.4555"/>
<organism evidence="9 10">
    <name type="scientific">Vibrio campbellii (strain ATCC BAA-1116)</name>
    <dbReference type="NCBI Taxonomy" id="2902295"/>
    <lineage>
        <taxon>Bacteria</taxon>
        <taxon>Pseudomonadati</taxon>
        <taxon>Pseudomonadota</taxon>
        <taxon>Gammaproteobacteria</taxon>
        <taxon>Vibrionales</taxon>
        <taxon>Vibrionaceae</taxon>
        <taxon>Vibrio</taxon>
    </lineage>
</organism>
<feature type="binding site" evidence="7">
    <location>
        <position position="261"/>
    </location>
    <ligand>
        <name>FAD</name>
        <dbReference type="ChEBI" id="CHEBI:57692"/>
    </ligand>
</feature>
<comment type="cofactor">
    <cofactor evidence="1 5 6 7">
        <name>FAD</name>
        <dbReference type="ChEBI" id="CHEBI:57692"/>
    </cofactor>
</comment>
<keyword evidence="5 6" id="KW-0874">Quinone</keyword>
<dbReference type="InterPro" id="IPR015409">
    <property type="entry name" value="Lactate_DH_C"/>
</dbReference>
<keyword evidence="4 5" id="KW-0560">Oxidoreductase</keyword>
<dbReference type="PANTHER" id="PTHR43716">
    <property type="entry name" value="D-2-HYDROXYGLUTARATE DEHYDROGENASE, MITOCHONDRIAL"/>
    <property type="match status" value="1"/>
</dbReference>
<proteinExistence type="inferred from homology"/>
<dbReference type="InterPro" id="IPR036318">
    <property type="entry name" value="FAD-bd_PCMH-like_sf"/>
</dbReference>
<dbReference type="NCBIfam" id="NF008387">
    <property type="entry name" value="PRK11183.1"/>
    <property type="match status" value="1"/>
</dbReference>
<dbReference type="GO" id="GO:0031234">
    <property type="term" value="C:extrinsic component of cytoplasmic side of plasma membrane"/>
    <property type="evidence" value="ECO:0007669"/>
    <property type="project" value="UniProtKB-UniRule"/>
</dbReference>
<dbReference type="PANTHER" id="PTHR43716:SF1">
    <property type="entry name" value="D-2-HYDROXYGLUTARATE DEHYDROGENASE, MITOCHONDRIAL"/>
    <property type="match status" value="1"/>
</dbReference>
<dbReference type="HAMAP" id="MF_02092">
    <property type="entry name" value="DLDH_Dld"/>
    <property type="match status" value="1"/>
</dbReference>
<protein>
    <recommendedName>
        <fullName evidence="5">Quinone-dependent D-lactate dehydrogenase</fullName>
        <ecNumber evidence="5">1.1.5.12</ecNumber>
    </recommendedName>
    <alternativeName>
        <fullName evidence="5">D-lactate dehydrogenase</fullName>
        <shortName evidence="5">D-LDH</shortName>
    </alternativeName>
</protein>
<evidence type="ECO:0000256" key="4">
    <source>
        <dbReference type="ARBA" id="ARBA00023002"/>
    </source>
</evidence>
<dbReference type="SUPFAM" id="SSF56176">
    <property type="entry name" value="FAD-binding/transporter-associated domain-like"/>
    <property type="match status" value="1"/>
</dbReference>
<dbReference type="KEGG" id="vha:VIBHAR_05675"/>
<feature type="binding site" evidence="5 7">
    <location>
        <position position="266"/>
    </location>
    <ligand>
        <name>FAD</name>
        <dbReference type="ChEBI" id="CHEBI:57692"/>
    </ligand>
</feature>
<dbReference type="EMBL" id="CP000790">
    <property type="protein sequence ID" value="ABU73576.1"/>
    <property type="molecule type" value="Genomic_DNA"/>
</dbReference>
<dbReference type="GO" id="GO:0004458">
    <property type="term" value="F:D-lactate dehydrogenase (cytochrome) activity"/>
    <property type="evidence" value="ECO:0007669"/>
    <property type="project" value="UniProtKB-UniRule"/>
</dbReference>
<dbReference type="InterPro" id="IPR006094">
    <property type="entry name" value="Oxid_FAD_bind_N"/>
</dbReference>
<evidence type="ECO:0000256" key="1">
    <source>
        <dbReference type="ARBA" id="ARBA00001974"/>
    </source>
</evidence>
<dbReference type="Pfam" id="PF01565">
    <property type="entry name" value="FAD_binding_4"/>
    <property type="match status" value="1"/>
</dbReference>
<feature type="binding site" evidence="5 7">
    <location>
        <begin position="83"/>
        <end position="87"/>
    </location>
    <ligand>
        <name>FAD</name>
        <dbReference type="ChEBI" id="CHEBI:57692"/>
    </ligand>
</feature>
<dbReference type="EC" id="1.1.5.12" evidence="5"/>
<dbReference type="GO" id="GO:0055085">
    <property type="term" value="P:transmembrane transport"/>
    <property type="evidence" value="ECO:0007669"/>
    <property type="project" value="InterPro"/>
</dbReference>
<evidence type="ECO:0000256" key="2">
    <source>
        <dbReference type="ARBA" id="ARBA00022630"/>
    </source>
</evidence>
<dbReference type="PROSITE" id="PS51387">
    <property type="entry name" value="FAD_PCMH"/>
    <property type="match status" value="1"/>
</dbReference>
<evidence type="ECO:0000256" key="5">
    <source>
        <dbReference type="HAMAP-Rule" id="MF_02092"/>
    </source>
</evidence>
<keyword evidence="5" id="KW-1003">Cell membrane</keyword>
<feature type="binding site" evidence="5 7">
    <location>
        <position position="157"/>
    </location>
    <ligand>
        <name>FAD</name>
        <dbReference type="ChEBI" id="CHEBI:57692"/>
    </ligand>
</feature>